<evidence type="ECO:0000256" key="1">
    <source>
        <dbReference type="SAM" id="Phobius"/>
    </source>
</evidence>
<dbReference type="InterPro" id="IPR002931">
    <property type="entry name" value="Transglutaminase-like"/>
</dbReference>
<feature type="transmembrane region" description="Helical" evidence="1">
    <location>
        <begin position="163"/>
        <end position="179"/>
    </location>
</feature>
<protein>
    <submittedName>
        <fullName evidence="3">Cysteine protease</fullName>
    </submittedName>
</protein>
<dbReference type="InterPro" id="IPR038765">
    <property type="entry name" value="Papain-like_cys_pep_sf"/>
</dbReference>
<dbReference type="EMBL" id="SIRE01000017">
    <property type="protein sequence ID" value="TBL75365.1"/>
    <property type="molecule type" value="Genomic_DNA"/>
</dbReference>
<keyword evidence="4" id="KW-1185">Reference proteome</keyword>
<organism evidence="3 4">
    <name type="scientific">Paenibacillus thalictri</name>
    <dbReference type="NCBI Taxonomy" id="2527873"/>
    <lineage>
        <taxon>Bacteria</taxon>
        <taxon>Bacillati</taxon>
        <taxon>Bacillota</taxon>
        <taxon>Bacilli</taxon>
        <taxon>Bacillales</taxon>
        <taxon>Paenibacillaceae</taxon>
        <taxon>Paenibacillus</taxon>
    </lineage>
</organism>
<accession>A0A4Q9DQ28</accession>
<evidence type="ECO:0000259" key="2">
    <source>
        <dbReference type="SMART" id="SM00460"/>
    </source>
</evidence>
<keyword evidence="1" id="KW-1133">Transmembrane helix</keyword>
<dbReference type="PANTHER" id="PTHR42736:SF1">
    <property type="entry name" value="PROTEIN-GLUTAMINE GAMMA-GLUTAMYLTRANSFERASE"/>
    <property type="match status" value="1"/>
</dbReference>
<dbReference type="Proteomes" id="UP000293142">
    <property type="component" value="Unassembled WGS sequence"/>
</dbReference>
<dbReference type="InterPro" id="IPR052901">
    <property type="entry name" value="Bact_TGase-like"/>
</dbReference>
<dbReference type="Pfam" id="PF01841">
    <property type="entry name" value="Transglut_core"/>
    <property type="match status" value="1"/>
</dbReference>
<reference evidence="3 4" key="1">
    <citation type="submission" date="2019-02" db="EMBL/GenBank/DDBJ databases">
        <title>Paenibacillus sp. nov., isolated from surface-sterilized tissue of Thalictrum simplex L.</title>
        <authorList>
            <person name="Tuo L."/>
        </authorList>
    </citation>
    <scope>NUCLEOTIDE SEQUENCE [LARGE SCALE GENOMIC DNA]</scope>
    <source>
        <strain evidence="3 4">N2SHLJ1</strain>
    </source>
</reference>
<feature type="transmembrane region" description="Helical" evidence="1">
    <location>
        <begin position="616"/>
        <end position="634"/>
    </location>
</feature>
<feature type="transmembrane region" description="Helical" evidence="1">
    <location>
        <begin position="39"/>
        <end position="60"/>
    </location>
</feature>
<dbReference type="SMART" id="SM00460">
    <property type="entry name" value="TGc"/>
    <property type="match status" value="1"/>
</dbReference>
<name>A0A4Q9DQ28_9BACL</name>
<gene>
    <name evidence="3" type="ORF">EYB31_23460</name>
</gene>
<evidence type="ECO:0000313" key="3">
    <source>
        <dbReference type="EMBL" id="TBL75365.1"/>
    </source>
</evidence>
<feature type="domain" description="Transglutaminase-like" evidence="2">
    <location>
        <begin position="490"/>
        <end position="578"/>
    </location>
</feature>
<sequence>MKKAFAFLISDWQRCLMVMFAGIFLLQLVDWLAKEKNVWLPETVLAVKFTILAVFIIEIIPRLHWTLRGLLQLLSVMAVTHYVLETKGINPHLPLSAYFSSEWLDNLVQLTPYLWFALGTWVVYLVTLWWIEAKWRIYTLLVASILAIAIRDSFSTIFLWPEAAVILFCGLFMLIICHFRQLKRKDPSAYDYLSEYPGSIALPVILLVSFTVLIGSLMPEINPLLTDPYTAWRNMRGQPASFTTGKGIEVVMQTGDSSSGYSRNDQSLGGGFSYDYTPVMTVETDHRSYWRGETRSQYNGKGWEASDAEKRAAVQGVRADTALPGDPKQAGSQLKTIELKQLVTLQTDQVYPVLFGSLSILKLQDVDGSKNGMDRFLWTAANGELRFNEQSKQPYPKTYTLISEMPIVDEEGLRKVPMDTPNRNELSEYLQLPERLPERVKTLAAEITKDADNPYDKAKKIEEYLRYTYPYTNKPDLSKGRSRDFVDRFLFEIKEGYCDYYSTSMAIMLRSLGIPARWVKGYASGMLPPDQTDMMSGYDPGMIDPDAGGVYTVRNSDAHSWVEVYFSGWGWIPFEPTSGFVMPRAVPTSSEALDLSTLPALPAAEEVSMMPDTGHFVSYGIIAVVIAALLYIGLRFEWLQLLQEKLKQRRALLLKQKVIVECEKLLRICRRKGYNRMEHETMREAMQRWSKQSKWMKNDLEYVLSTFEKAKYSKAEVTEQDWQNTVKSVQHLRSQL</sequence>
<keyword evidence="1" id="KW-0812">Transmembrane</keyword>
<feature type="transmembrane region" description="Helical" evidence="1">
    <location>
        <begin position="200"/>
        <end position="218"/>
    </location>
</feature>
<dbReference type="SUPFAM" id="SSF54001">
    <property type="entry name" value="Cysteine proteinases"/>
    <property type="match status" value="1"/>
</dbReference>
<feature type="transmembrane region" description="Helical" evidence="1">
    <location>
        <begin position="138"/>
        <end position="157"/>
    </location>
</feature>
<dbReference type="PANTHER" id="PTHR42736">
    <property type="entry name" value="PROTEIN-GLUTAMINE GAMMA-GLUTAMYLTRANSFERASE"/>
    <property type="match status" value="1"/>
</dbReference>
<proteinExistence type="predicted"/>
<dbReference type="GO" id="GO:0006508">
    <property type="term" value="P:proteolysis"/>
    <property type="evidence" value="ECO:0007669"/>
    <property type="project" value="UniProtKB-KW"/>
</dbReference>
<feature type="transmembrane region" description="Helical" evidence="1">
    <location>
        <begin position="113"/>
        <end position="131"/>
    </location>
</feature>
<dbReference type="GO" id="GO:0008233">
    <property type="term" value="F:peptidase activity"/>
    <property type="evidence" value="ECO:0007669"/>
    <property type="project" value="UniProtKB-KW"/>
</dbReference>
<dbReference type="OrthoDB" id="9804872at2"/>
<evidence type="ECO:0000313" key="4">
    <source>
        <dbReference type="Proteomes" id="UP000293142"/>
    </source>
</evidence>
<comment type="caution">
    <text evidence="3">The sequence shown here is derived from an EMBL/GenBank/DDBJ whole genome shotgun (WGS) entry which is preliminary data.</text>
</comment>
<dbReference type="RefSeq" id="WP_131015853.1">
    <property type="nucleotide sequence ID" value="NZ_SIRE01000017.1"/>
</dbReference>
<dbReference type="AlphaFoldDB" id="A0A4Q9DQ28"/>
<feature type="transmembrane region" description="Helical" evidence="1">
    <location>
        <begin position="12"/>
        <end position="33"/>
    </location>
</feature>
<dbReference type="Pfam" id="PF11992">
    <property type="entry name" value="TgpA_N"/>
    <property type="match status" value="1"/>
</dbReference>
<dbReference type="Gene3D" id="3.10.620.30">
    <property type="match status" value="1"/>
</dbReference>
<keyword evidence="3" id="KW-0378">Hydrolase</keyword>
<keyword evidence="3" id="KW-0645">Protease</keyword>
<keyword evidence="1" id="KW-0472">Membrane</keyword>
<dbReference type="InterPro" id="IPR021878">
    <property type="entry name" value="TgpA_N"/>
</dbReference>